<keyword evidence="3" id="KW-1185">Reference proteome</keyword>
<sequence>MDLQRHDAMKIRLLVKRNPENRLKISRAGVDFHLISLLNFPPQITCVLHKNGVTVILNLLLCDENKHMIVGGAIKPLVRVLKNIMALPLRFYTRVHCFSFPRSMSTRPLSALSVPSRISSIFSKPAALGLRRMPPPPFTPSASSGGCKNFFQCR</sequence>
<organism evidence="2 3">
    <name type="scientific">Platanthera zijinensis</name>
    <dbReference type="NCBI Taxonomy" id="2320716"/>
    <lineage>
        <taxon>Eukaryota</taxon>
        <taxon>Viridiplantae</taxon>
        <taxon>Streptophyta</taxon>
        <taxon>Embryophyta</taxon>
        <taxon>Tracheophyta</taxon>
        <taxon>Spermatophyta</taxon>
        <taxon>Magnoliopsida</taxon>
        <taxon>Liliopsida</taxon>
        <taxon>Asparagales</taxon>
        <taxon>Orchidaceae</taxon>
        <taxon>Orchidoideae</taxon>
        <taxon>Orchideae</taxon>
        <taxon>Orchidinae</taxon>
        <taxon>Platanthera</taxon>
    </lineage>
</organism>
<protein>
    <submittedName>
        <fullName evidence="2">U-box domain-containing protein 13</fullName>
    </submittedName>
</protein>
<dbReference type="InterPro" id="IPR011989">
    <property type="entry name" value="ARM-like"/>
</dbReference>
<dbReference type="PANTHER" id="PTHR23315">
    <property type="entry name" value="U BOX DOMAIN-CONTAINING"/>
    <property type="match status" value="1"/>
</dbReference>
<evidence type="ECO:0000313" key="3">
    <source>
        <dbReference type="Proteomes" id="UP001418222"/>
    </source>
</evidence>
<name>A0AAP0GCF6_9ASPA</name>
<dbReference type="SUPFAM" id="SSF48371">
    <property type="entry name" value="ARM repeat"/>
    <property type="match status" value="1"/>
</dbReference>
<keyword evidence="1" id="KW-0833">Ubl conjugation pathway</keyword>
<dbReference type="EMBL" id="JBBWWQ010000003">
    <property type="protein sequence ID" value="KAK8951399.1"/>
    <property type="molecule type" value="Genomic_DNA"/>
</dbReference>
<proteinExistence type="predicted"/>
<dbReference type="AlphaFoldDB" id="A0AAP0GCF6"/>
<reference evidence="2 3" key="1">
    <citation type="journal article" date="2022" name="Nat. Plants">
        <title>Genomes of leafy and leafless Platanthera orchids illuminate the evolution of mycoheterotrophy.</title>
        <authorList>
            <person name="Li M.H."/>
            <person name="Liu K.W."/>
            <person name="Li Z."/>
            <person name="Lu H.C."/>
            <person name="Ye Q.L."/>
            <person name="Zhang D."/>
            <person name="Wang J.Y."/>
            <person name="Li Y.F."/>
            <person name="Zhong Z.M."/>
            <person name="Liu X."/>
            <person name="Yu X."/>
            <person name="Liu D.K."/>
            <person name="Tu X.D."/>
            <person name="Liu B."/>
            <person name="Hao Y."/>
            <person name="Liao X.Y."/>
            <person name="Jiang Y.T."/>
            <person name="Sun W.H."/>
            <person name="Chen J."/>
            <person name="Chen Y.Q."/>
            <person name="Ai Y."/>
            <person name="Zhai J.W."/>
            <person name="Wu S.S."/>
            <person name="Zhou Z."/>
            <person name="Hsiao Y.Y."/>
            <person name="Wu W.L."/>
            <person name="Chen Y.Y."/>
            <person name="Lin Y.F."/>
            <person name="Hsu J.L."/>
            <person name="Li C.Y."/>
            <person name="Wang Z.W."/>
            <person name="Zhao X."/>
            <person name="Zhong W.Y."/>
            <person name="Ma X.K."/>
            <person name="Ma L."/>
            <person name="Huang J."/>
            <person name="Chen G.Z."/>
            <person name="Huang M.Z."/>
            <person name="Huang L."/>
            <person name="Peng D.H."/>
            <person name="Luo Y.B."/>
            <person name="Zou S.Q."/>
            <person name="Chen S.P."/>
            <person name="Lan S."/>
            <person name="Tsai W.C."/>
            <person name="Van de Peer Y."/>
            <person name="Liu Z.J."/>
        </authorList>
    </citation>
    <scope>NUCLEOTIDE SEQUENCE [LARGE SCALE GENOMIC DNA]</scope>
    <source>
        <strain evidence="2">Lor287</strain>
    </source>
</reference>
<accession>A0AAP0GCF6</accession>
<evidence type="ECO:0000313" key="2">
    <source>
        <dbReference type="EMBL" id="KAK8951399.1"/>
    </source>
</evidence>
<dbReference type="InterPro" id="IPR016024">
    <property type="entry name" value="ARM-type_fold"/>
</dbReference>
<evidence type="ECO:0000256" key="1">
    <source>
        <dbReference type="ARBA" id="ARBA00022786"/>
    </source>
</evidence>
<dbReference type="Proteomes" id="UP001418222">
    <property type="component" value="Unassembled WGS sequence"/>
</dbReference>
<comment type="caution">
    <text evidence="2">The sequence shown here is derived from an EMBL/GenBank/DDBJ whole genome shotgun (WGS) entry which is preliminary data.</text>
</comment>
<dbReference type="PANTHER" id="PTHR23315:SF64">
    <property type="entry name" value="ARM REPEAT SUPERFAMILY PROTEIN"/>
    <property type="match status" value="1"/>
</dbReference>
<dbReference type="Gene3D" id="1.25.10.10">
    <property type="entry name" value="Leucine-rich Repeat Variant"/>
    <property type="match status" value="1"/>
</dbReference>
<gene>
    <name evidence="2" type="primary">PUB13</name>
    <name evidence="2" type="ORF">KSP39_PZI004846</name>
</gene>